<reference evidence="3" key="1">
    <citation type="submission" date="2017-02" db="UniProtKB">
        <authorList>
            <consortium name="WormBaseParasite"/>
        </authorList>
    </citation>
    <scope>IDENTIFICATION</scope>
</reference>
<dbReference type="WBParaSite" id="HNAJ_0001101601-mRNA-1">
    <property type="protein sequence ID" value="HNAJ_0001101601-mRNA-1"/>
    <property type="gene ID" value="HNAJ_0001101601"/>
</dbReference>
<evidence type="ECO:0000313" key="1">
    <source>
        <dbReference type="EMBL" id="VDO09312.1"/>
    </source>
</evidence>
<dbReference type="EMBL" id="UZAE01013330">
    <property type="protein sequence ID" value="VDO09312.1"/>
    <property type="molecule type" value="Genomic_DNA"/>
</dbReference>
<gene>
    <name evidence="1" type="ORF">HNAJ_LOCUS11010</name>
</gene>
<evidence type="ECO:0000313" key="2">
    <source>
        <dbReference type="Proteomes" id="UP000278807"/>
    </source>
</evidence>
<name>A0A0R3TTH8_RODNA</name>
<dbReference type="Proteomes" id="UP000278807">
    <property type="component" value="Unassembled WGS sequence"/>
</dbReference>
<evidence type="ECO:0000313" key="3">
    <source>
        <dbReference type="WBParaSite" id="HNAJ_0001101601-mRNA-1"/>
    </source>
</evidence>
<dbReference type="AlphaFoldDB" id="A0A0R3TTH8"/>
<sequence>MANGVKKLETIDLLNHPDNIRPTLSQLGETRPKKNPRIRFVEPKFDVIKRENFRIFGEEAHRFAEKGKFDHLREQYHDYRSTNKMHQDSLTRSFSSLTRNSSSPMAKILQPDLSPIPCTTRPSSPCLRGEESLENWRRGRGCLSLQYHTPQRVPTSDAPSCDSRFSYRTEEVLHSLNTIL</sequence>
<keyword evidence="2" id="KW-1185">Reference proteome</keyword>
<protein>
    <submittedName>
        <fullName evidence="1 3">Uncharacterized protein</fullName>
    </submittedName>
</protein>
<proteinExistence type="predicted"/>
<reference evidence="1 2" key="2">
    <citation type="submission" date="2018-11" db="EMBL/GenBank/DDBJ databases">
        <authorList>
            <consortium name="Pathogen Informatics"/>
        </authorList>
    </citation>
    <scope>NUCLEOTIDE SEQUENCE [LARGE SCALE GENOMIC DNA]</scope>
</reference>
<organism evidence="3">
    <name type="scientific">Rodentolepis nana</name>
    <name type="common">Dwarf tapeworm</name>
    <name type="synonym">Hymenolepis nana</name>
    <dbReference type="NCBI Taxonomy" id="102285"/>
    <lineage>
        <taxon>Eukaryota</taxon>
        <taxon>Metazoa</taxon>
        <taxon>Spiralia</taxon>
        <taxon>Lophotrochozoa</taxon>
        <taxon>Platyhelminthes</taxon>
        <taxon>Cestoda</taxon>
        <taxon>Eucestoda</taxon>
        <taxon>Cyclophyllidea</taxon>
        <taxon>Hymenolepididae</taxon>
        <taxon>Rodentolepis</taxon>
    </lineage>
</organism>
<accession>A0A0R3TTH8</accession>